<feature type="transmembrane region" description="Helical" evidence="1">
    <location>
        <begin position="222"/>
        <end position="241"/>
    </location>
</feature>
<feature type="transmembrane region" description="Helical" evidence="1">
    <location>
        <begin position="5"/>
        <end position="24"/>
    </location>
</feature>
<feature type="non-terminal residue" evidence="2">
    <location>
        <position position="274"/>
    </location>
</feature>
<dbReference type="EMBL" id="BARW01019639">
    <property type="protein sequence ID" value="GAI97680.1"/>
    <property type="molecule type" value="Genomic_DNA"/>
</dbReference>
<evidence type="ECO:0008006" key="3">
    <source>
        <dbReference type="Google" id="ProtNLM"/>
    </source>
</evidence>
<feature type="transmembrane region" description="Helical" evidence="1">
    <location>
        <begin position="62"/>
        <end position="85"/>
    </location>
</feature>
<evidence type="ECO:0000313" key="2">
    <source>
        <dbReference type="EMBL" id="GAI97680.1"/>
    </source>
</evidence>
<feature type="transmembrane region" description="Helical" evidence="1">
    <location>
        <begin position="146"/>
        <end position="168"/>
    </location>
</feature>
<comment type="caution">
    <text evidence="2">The sequence shown here is derived from an EMBL/GenBank/DDBJ whole genome shotgun (WGS) entry which is preliminary data.</text>
</comment>
<feature type="transmembrane region" description="Helical" evidence="1">
    <location>
        <begin position="247"/>
        <end position="268"/>
    </location>
</feature>
<keyword evidence="1" id="KW-0812">Transmembrane</keyword>
<dbReference type="AlphaFoldDB" id="X1UCT1"/>
<feature type="transmembrane region" description="Helical" evidence="1">
    <location>
        <begin position="175"/>
        <end position="193"/>
    </location>
</feature>
<accession>X1UCT1</accession>
<keyword evidence="1" id="KW-1133">Transmembrane helix</keyword>
<feature type="transmembrane region" description="Helical" evidence="1">
    <location>
        <begin position="97"/>
        <end position="115"/>
    </location>
</feature>
<evidence type="ECO:0000256" key="1">
    <source>
        <dbReference type="SAM" id="Phobius"/>
    </source>
</evidence>
<gene>
    <name evidence="2" type="ORF">S12H4_33342</name>
</gene>
<organism evidence="2">
    <name type="scientific">marine sediment metagenome</name>
    <dbReference type="NCBI Taxonomy" id="412755"/>
    <lineage>
        <taxon>unclassified sequences</taxon>
        <taxon>metagenomes</taxon>
        <taxon>ecological metagenomes</taxon>
    </lineage>
</organism>
<feature type="transmembrane region" description="Helical" evidence="1">
    <location>
        <begin position="199"/>
        <end position="217"/>
    </location>
</feature>
<proteinExistence type="predicted"/>
<keyword evidence="1" id="KW-0472">Membrane</keyword>
<protein>
    <recommendedName>
        <fullName evidence="3">DUF2157 domain-containing protein</fullName>
    </recommendedName>
</protein>
<feature type="non-terminal residue" evidence="2">
    <location>
        <position position="1"/>
    </location>
</feature>
<reference evidence="2" key="1">
    <citation type="journal article" date="2014" name="Front. Microbiol.">
        <title>High frequency of phylogenetically diverse reductive dehalogenase-homologous genes in deep subseafloor sedimentary metagenomes.</title>
        <authorList>
            <person name="Kawai M."/>
            <person name="Futagami T."/>
            <person name="Toyoda A."/>
            <person name="Takaki Y."/>
            <person name="Nishi S."/>
            <person name="Hori S."/>
            <person name="Arai W."/>
            <person name="Tsubouchi T."/>
            <person name="Morono Y."/>
            <person name="Uchiyama I."/>
            <person name="Ito T."/>
            <person name="Fujiyama A."/>
            <person name="Inagaki F."/>
            <person name="Takami H."/>
        </authorList>
    </citation>
    <scope>NUCLEOTIDE SEQUENCE</scope>
    <source>
        <strain evidence="2">Expedition CK06-06</strain>
    </source>
</reference>
<feature type="transmembrane region" description="Helical" evidence="1">
    <location>
        <begin position="30"/>
        <end position="50"/>
    </location>
</feature>
<name>X1UCT1_9ZZZZ</name>
<feature type="transmembrane region" description="Helical" evidence="1">
    <location>
        <begin position="120"/>
        <end position="140"/>
    </location>
</feature>
<sequence>VTVAYYFGGLLAFFSFTFFVSMNWGDLTDWARLSVTLGAILVIGALGVWLRFMRGYSVAGGLLLFVATAVLPLFIFTVVKLLGVWPDGASFYQLRFVLLYLCLGSLAGSLAMLILSRFSLISLIVAAFVHLTVLDIAQIIKGAGDSVMELTAGTCGGFILLGIVLTLWGRKPHAFWLKLYGLVGLQIAFTTLFVDSDSVFFGLLFLFVYLIMIGLSLRFHEVIYLVFGAIGTYTYITRLVFDTFKGTAYFPLLLGVTGLSIVVLAVLYQRYGTQ</sequence>